<organism evidence="2">
    <name type="scientific">Solanum chacoense</name>
    <name type="common">Chaco potato</name>
    <dbReference type="NCBI Taxonomy" id="4108"/>
    <lineage>
        <taxon>Eukaryota</taxon>
        <taxon>Viridiplantae</taxon>
        <taxon>Streptophyta</taxon>
        <taxon>Embryophyta</taxon>
        <taxon>Tracheophyta</taxon>
        <taxon>Spermatophyta</taxon>
        <taxon>Magnoliopsida</taxon>
        <taxon>eudicotyledons</taxon>
        <taxon>Gunneridae</taxon>
        <taxon>Pentapetalae</taxon>
        <taxon>asterids</taxon>
        <taxon>lamiids</taxon>
        <taxon>Solanales</taxon>
        <taxon>Solanaceae</taxon>
        <taxon>Solanoideae</taxon>
        <taxon>Solaneae</taxon>
        <taxon>Solanum</taxon>
    </lineage>
</organism>
<name>A0A0V0GL68_SOLCH</name>
<keyword evidence="1" id="KW-1133">Transmembrane helix</keyword>
<accession>A0A0V0GL68</accession>
<proteinExistence type="predicted"/>
<feature type="transmembrane region" description="Helical" evidence="1">
    <location>
        <begin position="6"/>
        <end position="26"/>
    </location>
</feature>
<evidence type="ECO:0000313" key="2">
    <source>
        <dbReference type="EMBL" id="JAP08948.1"/>
    </source>
</evidence>
<keyword evidence="1" id="KW-0812">Transmembrane</keyword>
<protein>
    <submittedName>
        <fullName evidence="2">Putative ovule protein</fullName>
    </submittedName>
</protein>
<dbReference type="EMBL" id="GEDG01035975">
    <property type="protein sequence ID" value="JAP08948.1"/>
    <property type="molecule type" value="Transcribed_RNA"/>
</dbReference>
<evidence type="ECO:0000256" key="1">
    <source>
        <dbReference type="SAM" id="Phobius"/>
    </source>
</evidence>
<dbReference type="AlphaFoldDB" id="A0A0V0GL68"/>
<reference evidence="2" key="1">
    <citation type="submission" date="2015-12" db="EMBL/GenBank/DDBJ databases">
        <title>Gene expression during late stages of embryo sac development: a critical building block for successful pollen-pistil interactions.</title>
        <authorList>
            <person name="Liu Y."/>
            <person name="Joly V."/>
            <person name="Sabar M."/>
            <person name="Matton D.P."/>
        </authorList>
    </citation>
    <scope>NUCLEOTIDE SEQUENCE</scope>
</reference>
<sequence length="65" mass="7521">MDVSCLPVLCYSFGKIIVVNTVNFYLKIHVITKKEIEMNFLWITNHALLIAHLNTFLTKINVDKV</sequence>
<keyword evidence="1" id="KW-0472">Membrane</keyword>